<comment type="caution">
    <text evidence="1">The sequence shown here is derived from an EMBL/GenBank/DDBJ whole genome shotgun (WGS) entry which is preliminary data.</text>
</comment>
<dbReference type="AlphaFoldDB" id="A0A199XNQ1"/>
<evidence type="ECO:0008006" key="3">
    <source>
        <dbReference type="Google" id="ProtNLM"/>
    </source>
</evidence>
<dbReference type="SUPFAM" id="SSF158446">
    <property type="entry name" value="IVS-encoded protein-like"/>
    <property type="match status" value="1"/>
</dbReference>
<name>A0A199XNQ1_9FLAO</name>
<organism evidence="1 2">
    <name type="scientific">Flavobacterium succinicans</name>
    <dbReference type="NCBI Taxonomy" id="29536"/>
    <lineage>
        <taxon>Bacteria</taxon>
        <taxon>Pseudomonadati</taxon>
        <taxon>Bacteroidota</taxon>
        <taxon>Flavobacteriia</taxon>
        <taxon>Flavobacteriales</taxon>
        <taxon>Flavobacteriaceae</taxon>
        <taxon>Flavobacterium</taxon>
    </lineage>
</organism>
<dbReference type="InterPro" id="IPR012657">
    <property type="entry name" value="23S_rRNA-intervening_sequence"/>
</dbReference>
<evidence type="ECO:0000313" key="1">
    <source>
        <dbReference type="EMBL" id="OAZ03260.1"/>
    </source>
</evidence>
<dbReference type="Gene3D" id="1.20.1440.60">
    <property type="entry name" value="23S rRNA-intervening sequence"/>
    <property type="match status" value="1"/>
</dbReference>
<reference evidence="1 2" key="1">
    <citation type="submission" date="2016-06" db="EMBL/GenBank/DDBJ databases">
        <title>Draft genome sequence of Flavobacterium succinicans strain DD5b.</title>
        <authorList>
            <person name="Poehlein A."/>
            <person name="Daniel R."/>
            <person name="Simeonova D.D."/>
        </authorList>
    </citation>
    <scope>NUCLEOTIDE SEQUENCE [LARGE SCALE GENOMIC DNA]</scope>
    <source>
        <strain evidence="1 2">DD5b</strain>
    </source>
</reference>
<dbReference type="PATRIC" id="fig|29536.5.peg.2606"/>
<dbReference type="InterPro" id="IPR036583">
    <property type="entry name" value="23S_rRNA_IVS_sf"/>
</dbReference>
<dbReference type="RefSeq" id="WP_231891077.1">
    <property type="nucleotide sequence ID" value="NZ_JMTM01000065.1"/>
</dbReference>
<protein>
    <recommendedName>
        <fullName evidence="3">Four helix bundle protein</fullName>
    </recommendedName>
</protein>
<proteinExistence type="predicted"/>
<evidence type="ECO:0000313" key="2">
    <source>
        <dbReference type="Proteomes" id="UP000093807"/>
    </source>
</evidence>
<keyword evidence="2" id="KW-1185">Reference proteome</keyword>
<dbReference type="EMBL" id="JMTM01000065">
    <property type="protein sequence ID" value="OAZ03260.1"/>
    <property type="molecule type" value="Genomic_DNA"/>
</dbReference>
<dbReference type="Proteomes" id="UP000093807">
    <property type="component" value="Unassembled WGS sequence"/>
</dbReference>
<accession>A0A199XNQ1</accession>
<dbReference type="NCBIfam" id="TIGR02436">
    <property type="entry name" value="four helix bundle protein"/>
    <property type="match status" value="1"/>
</dbReference>
<sequence length="75" mass="8767">MSESIIKTKSFELAIRGVNFHKYLVAEKKEFVPSKQFLRSATSVRANAREAINAQSRLILFINYQFLKRNMMVRT</sequence>
<gene>
    <name evidence="1" type="ORF">FLB_25060</name>
</gene>